<dbReference type="SUPFAM" id="SSF49854">
    <property type="entry name" value="Spermadhesin, CUB domain"/>
    <property type="match status" value="2"/>
</dbReference>
<protein>
    <recommendedName>
        <fullName evidence="5">CUB domain-containing protein</fullName>
    </recommendedName>
</protein>
<dbReference type="Proteomes" id="UP000678499">
    <property type="component" value="Unassembled WGS sequence"/>
</dbReference>
<dbReference type="Gene3D" id="4.10.400.10">
    <property type="entry name" value="Low-density Lipoprotein Receptor"/>
    <property type="match status" value="1"/>
</dbReference>
<reference evidence="6" key="1">
    <citation type="submission" date="2020-11" db="EMBL/GenBank/DDBJ databases">
        <authorList>
            <person name="Tran Van P."/>
        </authorList>
    </citation>
    <scope>NUCLEOTIDE SEQUENCE</scope>
</reference>
<feature type="domain" description="CUB" evidence="5">
    <location>
        <begin position="102"/>
        <end position="186"/>
    </location>
</feature>
<feature type="disulfide bond" evidence="3">
    <location>
        <begin position="221"/>
        <end position="239"/>
    </location>
</feature>
<feature type="non-terminal residue" evidence="6">
    <location>
        <position position="1"/>
    </location>
</feature>
<dbReference type="InterPro" id="IPR002172">
    <property type="entry name" value="LDrepeatLR_classA_rpt"/>
</dbReference>
<dbReference type="PANTHER" id="PTHR24251:SF28">
    <property type="entry name" value="NEUROPILIN AND TOLLOID-LIKE, ISOFORM B"/>
    <property type="match status" value="1"/>
</dbReference>
<keyword evidence="1" id="KW-0677">Repeat</keyword>
<dbReference type="PANTHER" id="PTHR24251">
    <property type="entry name" value="OVOCHYMASE-RELATED"/>
    <property type="match status" value="1"/>
</dbReference>
<evidence type="ECO:0000256" key="3">
    <source>
        <dbReference type="PROSITE-ProRule" id="PRU00124"/>
    </source>
</evidence>
<gene>
    <name evidence="6" type="ORF">NMOB1V02_LOCUS12312</name>
</gene>
<keyword evidence="7" id="KW-1185">Reference proteome</keyword>
<dbReference type="SUPFAM" id="SSF57424">
    <property type="entry name" value="LDL receptor-like module"/>
    <property type="match status" value="1"/>
</dbReference>
<organism evidence="6">
    <name type="scientific">Notodromas monacha</name>
    <dbReference type="NCBI Taxonomy" id="399045"/>
    <lineage>
        <taxon>Eukaryota</taxon>
        <taxon>Metazoa</taxon>
        <taxon>Ecdysozoa</taxon>
        <taxon>Arthropoda</taxon>
        <taxon>Crustacea</taxon>
        <taxon>Oligostraca</taxon>
        <taxon>Ostracoda</taxon>
        <taxon>Podocopa</taxon>
        <taxon>Podocopida</taxon>
        <taxon>Cypridocopina</taxon>
        <taxon>Cypridoidea</taxon>
        <taxon>Cyprididae</taxon>
        <taxon>Notodromas</taxon>
    </lineage>
</organism>
<evidence type="ECO:0000313" key="7">
    <source>
        <dbReference type="Proteomes" id="UP000678499"/>
    </source>
</evidence>
<comment type="caution">
    <text evidence="3">Lacks conserved residue(s) required for the propagation of feature annotation.</text>
</comment>
<dbReference type="CDD" id="cd00041">
    <property type="entry name" value="CUB"/>
    <property type="match status" value="2"/>
</dbReference>
<dbReference type="SMART" id="SM00042">
    <property type="entry name" value="CUB"/>
    <property type="match status" value="2"/>
</dbReference>
<dbReference type="PROSITE" id="PS50068">
    <property type="entry name" value="LDLRA_2"/>
    <property type="match status" value="1"/>
</dbReference>
<keyword evidence="4" id="KW-0472">Membrane</keyword>
<evidence type="ECO:0000256" key="1">
    <source>
        <dbReference type="ARBA" id="ARBA00022737"/>
    </source>
</evidence>
<accession>A0A7R9BZX7</accession>
<dbReference type="InterPro" id="IPR036055">
    <property type="entry name" value="LDL_receptor-like_sf"/>
</dbReference>
<evidence type="ECO:0000256" key="4">
    <source>
        <dbReference type="SAM" id="Phobius"/>
    </source>
</evidence>
<keyword evidence="4" id="KW-1133">Transmembrane helix</keyword>
<dbReference type="SMART" id="SM00192">
    <property type="entry name" value="LDLa"/>
    <property type="match status" value="1"/>
</dbReference>
<evidence type="ECO:0000259" key="5">
    <source>
        <dbReference type="PROSITE" id="PS01180"/>
    </source>
</evidence>
<evidence type="ECO:0000313" key="6">
    <source>
        <dbReference type="EMBL" id="CAD7284707.1"/>
    </source>
</evidence>
<keyword evidence="4" id="KW-0812">Transmembrane</keyword>
<dbReference type="EMBL" id="OA891376">
    <property type="protein sequence ID" value="CAD7284707.1"/>
    <property type="molecule type" value="Genomic_DNA"/>
</dbReference>
<dbReference type="Pfam" id="PF00057">
    <property type="entry name" value="Ldl_recept_a"/>
    <property type="match status" value="1"/>
</dbReference>
<keyword evidence="2 3" id="KW-1015">Disulfide bond</keyword>
<dbReference type="Gene3D" id="2.60.120.290">
    <property type="entry name" value="Spermadhesin, CUB domain"/>
    <property type="match status" value="2"/>
</dbReference>
<feature type="disulfide bond" evidence="3">
    <location>
        <begin position="214"/>
        <end position="226"/>
    </location>
</feature>
<dbReference type="InterPro" id="IPR035914">
    <property type="entry name" value="Sperma_CUB_dom_sf"/>
</dbReference>
<dbReference type="OrthoDB" id="9971251at2759"/>
<feature type="domain" description="CUB" evidence="5">
    <location>
        <begin position="1"/>
        <end position="90"/>
    </location>
</feature>
<dbReference type="PROSITE" id="PS01180">
    <property type="entry name" value="CUB"/>
    <property type="match status" value="2"/>
</dbReference>
<dbReference type="InterPro" id="IPR000859">
    <property type="entry name" value="CUB_dom"/>
</dbReference>
<sequence>AAPPGKNIKLDFRGEFFELEPSDRWDGRCEDTNDYLEVRDGAHGYSTLRGRFCGTGFPEPIVSSDRHLWLSFKSDENIEMRGFQGVFTFVNNSGETPDREACRLELGGIQGIITHKQIPEEQKNFTRKHSKRLDCTWVIKVEEGYKILLSFLTFSLEQPNECGINFMDVYGDKTNEQSNLRHFCGSMAETELTPGHLAHLRDFDGPSWFADDKCFDTEFDCTDGTCIDKALLCNGIHNCKFMQDEMESECKTTEPGTKKFAESHILVIMTIGCMLLGGMCFIMVFNCIRKLRNDRREYKV</sequence>
<feature type="transmembrane region" description="Helical" evidence="4">
    <location>
        <begin position="265"/>
        <end position="288"/>
    </location>
</feature>
<feature type="non-terminal residue" evidence="6">
    <location>
        <position position="300"/>
    </location>
</feature>
<name>A0A7R9BZX7_9CRUS</name>
<dbReference type="CDD" id="cd00112">
    <property type="entry name" value="LDLa"/>
    <property type="match status" value="1"/>
</dbReference>
<dbReference type="Pfam" id="PF00431">
    <property type="entry name" value="CUB"/>
    <property type="match status" value="2"/>
</dbReference>
<proteinExistence type="predicted"/>
<evidence type="ECO:0000256" key="2">
    <source>
        <dbReference type="ARBA" id="ARBA00023157"/>
    </source>
</evidence>
<dbReference type="EMBL" id="CAJPEX010009339">
    <property type="protein sequence ID" value="CAG0924859.1"/>
    <property type="molecule type" value="Genomic_DNA"/>
</dbReference>
<dbReference type="AlphaFoldDB" id="A0A7R9BZX7"/>